<keyword evidence="1" id="KW-1133">Transmembrane helix</keyword>
<feature type="transmembrane region" description="Helical" evidence="1">
    <location>
        <begin position="139"/>
        <end position="158"/>
    </location>
</feature>
<dbReference type="AlphaFoldDB" id="A0A0M6YMW0"/>
<accession>A0A0M6YMW0</accession>
<proteinExistence type="predicted"/>
<dbReference type="Pfam" id="PF00892">
    <property type="entry name" value="EamA"/>
    <property type="match status" value="2"/>
</dbReference>
<dbReference type="InterPro" id="IPR000620">
    <property type="entry name" value="EamA_dom"/>
</dbReference>
<evidence type="ECO:0000313" key="3">
    <source>
        <dbReference type="EMBL" id="CTQ50366.1"/>
    </source>
</evidence>
<dbReference type="PANTHER" id="PTHR22911:SF103">
    <property type="entry name" value="BLR2811 PROTEIN"/>
    <property type="match status" value="1"/>
</dbReference>
<dbReference type="STRING" id="420998.JDO7802_02389"/>
<gene>
    <name evidence="3" type="ORF">JDO7802_02389</name>
</gene>
<evidence type="ECO:0000313" key="4">
    <source>
        <dbReference type="Proteomes" id="UP000049222"/>
    </source>
</evidence>
<reference evidence="3 4" key="1">
    <citation type="submission" date="2015-07" db="EMBL/GenBank/DDBJ databases">
        <authorList>
            <person name="Noorani M."/>
        </authorList>
    </citation>
    <scope>NUCLEOTIDE SEQUENCE [LARGE SCALE GENOMIC DNA]</scope>
    <source>
        <strain evidence="3 4">CECT 7802</strain>
    </source>
</reference>
<dbReference type="EMBL" id="CXSU01000012">
    <property type="protein sequence ID" value="CTQ50366.1"/>
    <property type="molecule type" value="Genomic_DNA"/>
</dbReference>
<feature type="transmembrane region" description="Helical" evidence="1">
    <location>
        <begin position="164"/>
        <end position="183"/>
    </location>
</feature>
<feature type="transmembrane region" description="Helical" evidence="1">
    <location>
        <begin position="195"/>
        <end position="215"/>
    </location>
</feature>
<feature type="transmembrane region" description="Helical" evidence="1">
    <location>
        <begin position="21"/>
        <end position="39"/>
    </location>
</feature>
<name>A0A0M6YMW0_9RHOB</name>
<dbReference type="SUPFAM" id="SSF103481">
    <property type="entry name" value="Multidrug resistance efflux transporter EmrE"/>
    <property type="match status" value="2"/>
</dbReference>
<organism evidence="3 4">
    <name type="scientific">Jannaschia donghaensis</name>
    <dbReference type="NCBI Taxonomy" id="420998"/>
    <lineage>
        <taxon>Bacteria</taxon>
        <taxon>Pseudomonadati</taxon>
        <taxon>Pseudomonadota</taxon>
        <taxon>Alphaproteobacteria</taxon>
        <taxon>Rhodobacterales</taxon>
        <taxon>Roseobacteraceae</taxon>
        <taxon>Jannaschia</taxon>
    </lineage>
</organism>
<keyword evidence="4" id="KW-1185">Reference proteome</keyword>
<protein>
    <submittedName>
        <fullName evidence="3">Carboxylate/amino acid/amine transporter</fullName>
    </submittedName>
</protein>
<evidence type="ECO:0000256" key="1">
    <source>
        <dbReference type="SAM" id="Phobius"/>
    </source>
</evidence>
<dbReference type="InterPro" id="IPR037185">
    <property type="entry name" value="EmrE-like"/>
</dbReference>
<keyword evidence="1" id="KW-0472">Membrane</keyword>
<sequence>MTVPAPVSHLARAREDNVGRGIVLMLLAYALFACTDTSVKWLGLAGIPAMQLAFMRFGVHLALSTGPMVTSSDHSGWTAPRAQALAMLGRGALLLVSTTTNFLALKYLDLTMVAAIMFSSPILVSALSVPLLGERVGPWRWGAILLGFVGVLIVVRPWSAEFHWAAILSLTAATALALFSIMTRRMAGVAAPRTMQLYVGLVGTVVLAPIALLVWDSPQTSLDWALLFAIGCFAWAGHHFFGQAHGYAEASVLMPFSYSFLIYLAISGYLVFGTVPDAMTVTGAAVIAAAGLLIWWRERVNRRG</sequence>
<evidence type="ECO:0000259" key="2">
    <source>
        <dbReference type="Pfam" id="PF00892"/>
    </source>
</evidence>
<dbReference type="GO" id="GO:0016020">
    <property type="term" value="C:membrane"/>
    <property type="evidence" value="ECO:0007669"/>
    <property type="project" value="InterPro"/>
</dbReference>
<feature type="transmembrane region" description="Helical" evidence="1">
    <location>
        <begin position="110"/>
        <end position="132"/>
    </location>
</feature>
<feature type="transmembrane region" description="Helical" evidence="1">
    <location>
        <begin position="253"/>
        <end position="272"/>
    </location>
</feature>
<feature type="transmembrane region" description="Helical" evidence="1">
    <location>
        <begin position="221"/>
        <end position="241"/>
    </location>
</feature>
<feature type="domain" description="EamA" evidence="2">
    <location>
        <begin position="20"/>
        <end position="155"/>
    </location>
</feature>
<dbReference type="RefSeq" id="WP_245624180.1">
    <property type="nucleotide sequence ID" value="NZ_CXSU01000012.1"/>
</dbReference>
<feature type="transmembrane region" description="Helical" evidence="1">
    <location>
        <begin position="278"/>
        <end position="296"/>
    </location>
</feature>
<dbReference type="PANTHER" id="PTHR22911">
    <property type="entry name" value="ACYL-MALONYL CONDENSING ENZYME-RELATED"/>
    <property type="match status" value="1"/>
</dbReference>
<dbReference type="Gene3D" id="1.10.3730.20">
    <property type="match status" value="1"/>
</dbReference>
<feature type="domain" description="EamA" evidence="2">
    <location>
        <begin position="164"/>
        <end position="294"/>
    </location>
</feature>
<dbReference type="Proteomes" id="UP000049222">
    <property type="component" value="Unassembled WGS sequence"/>
</dbReference>
<keyword evidence="1" id="KW-0812">Transmembrane</keyword>